<dbReference type="Pfam" id="PF06974">
    <property type="entry name" value="WS_DGAT_C"/>
    <property type="match status" value="1"/>
</dbReference>
<dbReference type="InterPro" id="IPR045034">
    <property type="entry name" value="O-acyltransferase_WSD1-like"/>
</dbReference>
<dbReference type="PANTHER" id="PTHR31650:SF41">
    <property type="entry name" value="O-ACYLTRANSFERASE WSD1-LIKE ISOFORM X1"/>
    <property type="match status" value="1"/>
</dbReference>
<dbReference type="GO" id="GO:0008374">
    <property type="term" value="F:O-acyltransferase activity"/>
    <property type="evidence" value="ECO:0007669"/>
    <property type="project" value="InterPro"/>
</dbReference>
<dbReference type="InterPro" id="IPR009721">
    <property type="entry name" value="O-acyltransferase_WSD1_C"/>
</dbReference>
<reference evidence="2" key="1">
    <citation type="submission" date="2023-03" db="EMBL/GenBank/DDBJ databases">
        <authorList>
            <person name="Julca I."/>
        </authorList>
    </citation>
    <scope>NUCLEOTIDE SEQUENCE</scope>
</reference>
<dbReference type="GO" id="GO:0019432">
    <property type="term" value="P:triglyceride biosynthetic process"/>
    <property type="evidence" value="ECO:0007669"/>
    <property type="project" value="TreeGrafter"/>
</dbReference>
<dbReference type="PANTHER" id="PTHR31650">
    <property type="entry name" value="O-ACYLTRANSFERASE (WSD1-LIKE) FAMILY PROTEIN"/>
    <property type="match status" value="1"/>
</dbReference>
<accession>A0AAV1D2G9</accession>
<protein>
    <submittedName>
        <fullName evidence="2">OLC1v1000054C1</fullName>
    </submittedName>
</protein>
<evidence type="ECO:0000259" key="1">
    <source>
        <dbReference type="Pfam" id="PF06974"/>
    </source>
</evidence>
<name>A0AAV1D2G9_OLDCO</name>
<evidence type="ECO:0000313" key="2">
    <source>
        <dbReference type="EMBL" id="CAI9101900.1"/>
    </source>
</evidence>
<dbReference type="EMBL" id="OX459121">
    <property type="protein sequence ID" value="CAI9101900.1"/>
    <property type="molecule type" value="Genomic_DNA"/>
</dbReference>
<dbReference type="GO" id="GO:0005886">
    <property type="term" value="C:plasma membrane"/>
    <property type="evidence" value="ECO:0007669"/>
    <property type="project" value="TreeGrafter"/>
</dbReference>
<dbReference type="AlphaFoldDB" id="A0AAV1D2G9"/>
<dbReference type="SUPFAM" id="SSF52777">
    <property type="entry name" value="CoA-dependent acyltransferases"/>
    <property type="match status" value="1"/>
</dbReference>
<keyword evidence="3" id="KW-1185">Reference proteome</keyword>
<sequence length="465" mass="51903">MEEIVPEKECDQPLTPAGRLFLQPNINQIIHCVIGVQNPIDIDAVKAEIASSVMLKHPRFSSLLVVDRRGREHWRRTQVNVDQHVIVLPDSLTRGDGSIPEEDAVNDYLADLSVSTPLSTDKPLWEIHLLMAHNCGIFRLHHALGDGISLMSTLLSCCRRADDPTRSPTFDGVGGRQQGSTIRWSFCRIIKMIWYTLIFVMELILRSLWLKDKKTAISGGDGVELWPRKLVTAKFRIDDMKTVKRAVANATINDVLFGVISCGISRYLDVQSTEAKDLKEGVQITGIAMVNLRPQPGLQKVLESKRDTWFGNQFGMIALPIYYHKGGSDPLQFVRRAKAMIDKKKLSLEALFSYKIGDLVMSCFGPKMASCLNYRIISNTTFTISNVIGPREEITIVGNPVTYLRVNSTSLPHAITMHMVSYAGKADLQILAAKDIVLDPKLLAKCFEDALCDMKNAAEAEHSSR</sequence>
<organism evidence="2 3">
    <name type="scientific">Oldenlandia corymbosa var. corymbosa</name>
    <dbReference type="NCBI Taxonomy" id="529605"/>
    <lineage>
        <taxon>Eukaryota</taxon>
        <taxon>Viridiplantae</taxon>
        <taxon>Streptophyta</taxon>
        <taxon>Embryophyta</taxon>
        <taxon>Tracheophyta</taxon>
        <taxon>Spermatophyta</taxon>
        <taxon>Magnoliopsida</taxon>
        <taxon>eudicotyledons</taxon>
        <taxon>Gunneridae</taxon>
        <taxon>Pentapetalae</taxon>
        <taxon>asterids</taxon>
        <taxon>lamiids</taxon>
        <taxon>Gentianales</taxon>
        <taxon>Rubiaceae</taxon>
        <taxon>Rubioideae</taxon>
        <taxon>Spermacoceae</taxon>
        <taxon>Hedyotis-Oldenlandia complex</taxon>
        <taxon>Oldenlandia</taxon>
    </lineage>
</organism>
<proteinExistence type="predicted"/>
<evidence type="ECO:0000313" key="3">
    <source>
        <dbReference type="Proteomes" id="UP001161247"/>
    </source>
</evidence>
<feature type="domain" description="O-acyltransferase WSD1 C-terminal" evidence="1">
    <location>
        <begin position="311"/>
        <end position="455"/>
    </location>
</feature>
<gene>
    <name evidence="2" type="ORF">OLC1_LOCUS11376</name>
</gene>
<dbReference type="Proteomes" id="UP001161247">
    <property type="component" value="Chromosome 4"/>
</dbReference>